<dbReference type="InterPro" id="IPR041232">
    <property type="entry name" value="NPL"/>
</dbReference>
<dbReference type="KEGG" id="tva:4764588"/>
<dbReference type="VEuPathDB" id="TrichDB:TVAGG3_1013750"/>
<dbReference type="VEuPathDB" id="TrichDB:TVAG_211610"/>
<dbReference type="Gene3D" id="2.60.120.340">
    <property type="entry name" value="Nucleoplasmin core domain"/>
    <property type="match status" value="1"/>
</dbReference>
<name>A2EL01_TRIV3</name>
<gene>
    <name evidence="2" type="ORF">TVAG_211610</name>
</gene>
<sequence>MEQIPSFYSFNIKPNEKYNVVAPVDTSFSASTISILPDENTPENGRIVLWVDAPVASKEQIQSVAVASLRVGTAEVVKVDFVVDCLTPITFYTKGDNITVTVSGYATGFDPLQVTKVEEKKE</sequence>
<protein>
    <recommendedName>
        <fullName evidence="1">Nucleoplasmin-like domain-containing protein</fullName>
    </recommendedName>
</protein>
<accession>A2EL01</accession>
<dbReference type="InParanoid" id="A2EL01"/>
<dbReference type="EMBL" id="DS113417">
    <property type="protein sequence ID" value="EAY06709.1"/>
    <property type="molecule type" value="Genomic_DNA"/>
</dbReference>
<evidence type="ECO:0000313" key="2">
    <source>
        <dbReference type="EMBL" id="EAY06709.1"/>
    </source>
</evidence>
<dbReference type="Pfam" id="PF17800">
    <property type="entry name" value="NPL"/>
    <property type="match status" value="1"/>
</dbReference>
<reference evidence="2" key="2">
    <citation type="journal article" date="2007" name="Science">
        <title>Draft genome sequence of the sexually transmitted pathogen Trichomonas vaginalis.</title>
        <authorList>
            <person name="Carlton J.M."/>
            <person name="Hirt R.P."/>
            <person name="Silva J.C."/>
            <person name="Delcher A.L."/>
            <person name="Schatz M."/>
            <person name="Zhao Q."/>
            <person name="Wortman J.R."/>
            <person name="Bidwell S.L."/>
            <person name="Alsmark U.C.M."/>
            <person name="Besteiro S."/>
            <person name="Sicheritz-Ponten T."/>
            <person name="Noel C.J."/>
            <person name="Dacks J.B."/>
            <person name="Foster P.G."/>
            <person name="Simillion C."/>
            <person name="Van de Peer Y."/>
            <person name="Miranda-Saavedra D."/>
            <person name="Barton G.J."/>
            <person name="Westrop G.D."/>
            <person name="Mueller S."/>
            <person name="Dessi D."/>
            <person name="Fiori P.L."/>
            <person name="Ren Q."/>
            <person name="Paulsen I."/>
            <person name="Zhang H."/>
            <person name="Bastida-Corcuera F.D."/>
            <person name="Simoes-Barbosa A."/>
            <person name="Brown M.T."/>
            <person name="Hayes R.D."/>
            <person name="Mukherjee M."/>
            <person name="Okumura C.Y."/>
            <person name="Schneider R."/>
            <person name="Smith A.J."/>
            <person name="Vanacova S."/>
            <person name="Villalvazo M."/>
            <person name="Haas B.J."/>
            <person name="Pertea M."/>
            <person name="Feldblyum T.V."/>
            <person name="Utterback T.R."/>
            <person name="Shu C.L."/>
            <person name="Osoegawa K."/>
            <person name="de Jong P.J."/>
            <person name="Hrdy I."/>
            <person name="Horvathova L."/>
            <person name="Zubacova Z."/>
            <person name="Dolezal P."/>
            <person name="Malik S.B."/>
            <person name="Logsdon J.M. Jr."/>
            <person name="Henze K."/>
            <person name="Gupta A."/>
            <person name="Wang C.C."/>
            <person name="Dunne R.L."/>
            <person name="Upcroft J.A."/>
            <person name="Upcroft P."/>
            <person name="White O."/>
            <person name="Salzberg S.L."/>
            <person name="Tang P."/>
            <person name="Chiu C.-H."/>
            <person name="Lee Y.-S."/>
            <person name="Embley T.M."/>
            <person name="Coombs G.H."/>
            <person name="Mottram J.C."/>
            <person name="Tachezy J."/>
            <person name="Fraser-Liggett C.M."/>
            <person name="Johnson P.J."/>
        </authorList>
    </citation>
    <scope>NUCLEOTIDE SEQUENCE [LARGE SCALE GENOMIC DNA]</scope>
    <source>
        <strain evidence="2">G3</strain>
    </source>
</reference>
<reference evidence="2" key="1">
    <citation type="submission" date="2006-10" db="EMBL/GenBank/DDBJ databases">
        <authorList>
            <person name="Amadeo P."/>
            <person name="Zhao Q."/>
            <person name="Wortman J."/>
            <person name="Fraser-Liggett C."/>
            <person name="Carlton J."/>
        </authorList>
    </citation>
    <scope>NUCLEOTIDE SEQUENCE</scope>
    <source>
        <strain evidence="2">G3</strain>
    </source>
</reference>
<feature type="domain" description="Nucleoplasmin-like" evidence="1">
    <location>
        <begin position="7"/>
        <end position="106"/>
    </location>
</feature>
<keyword evidence="3" id="KW-1185">Reference proteome</keyword>
<evidence type="ECO:0000259" key="1">
    <source>
        <dbReference type="Pfam" id="PF17800"/>
    </source>
</evidence>
<dbReference type="Proteomes" id="UP000001542">
    <property type="component" value="Unassembled WGS sequence"/>
</dbReference>
<organism evidence="2 3">
    <name type="scientific">Trichomonas vaginalis (strain ATCC PRA-98 / G3)</name>
    <dbReference type="NCBI Taxonomy" id="412133"/>
    <lineage>
        <taxon>Eukaryota</taxon>
        <taxon>Metamonada</taxon>
        <taxon>Parabasalia</taxon>
        <taxon>Trichomonadida</taxon>
        <taxon>Trichomonadidae</taxon>
        <taxon>Trichomonas</taxon>
    </lineage>
</organism>
<proteinExistence type="predicted"/>
<dbReference type="SMR" id="A2EL01"/>
<dbReference type="RefSeq" id="XP_001318932.1">
    <property type="nucleotide sequence ID" value="XM_001318897.1"/>
</dbReference>
<evidence type="ECO:0000313" key="3">
    <source>
        <dbReference type="Proteomes" id="UP000001542"/>
    </source>
</evidence>
<dbReference type="AlphaFoldDB" id="A2EL01"/>